<organism evidence="1">
    <name type="scientific">marine sediment metagenome</name>
    <dbReference type="NCBI Taxonomy" id="412755"/>
    <lineage>
        <taxon>unclassified sequences</taxon>
        <taxon>metagenomes</taxon>
        <taxon>ecological metagenomes</taxon>
    </lineage>
</organism>
<name>A0A0F8YMV9_9ZZZZ</name>
<proteinExistence type="predicted"/>
<dbReference type="AlphaFoldDB" id="A0A0F8YMV9"/>
<protein>
    <submittedName>
        <fullName evidence="1">Uncharacterized protein</fullName>
    </submittedName>
</protein>
<comment type="caution">
    <text evidence="1">The sequence shown here is derived from an EMBL/GenBank/DDBJ whole genome shotgun (WGS) entry which is preliminary data.</text>
</comment>
<accession>A0A0F8YMV9</accession>
<reference evidence="1" key="1">
    <citation type="journal article" date="2015" name="Nature">
        <title>Complex archaea that bridge the gap between prokaryotes and eukaryotes.</title>
        <authorList>
            <person name="Spang A."/>
            <person name="Saw J.H."/>
            <person name="Jorgensen S.L."/>
            <person name="Zaremba-Niedzwiedzka K."/>
            <person name="Martijn J."/>
            <person name="Lind A.E."/>
            <person name="van Eijk R."/>
            <person name="Schleper C."/>
            <person name="Guy L."/>
            <person name="Ettema T.J."/>
        </authorList>
    </citation>
    <scope>NUCLEOTIDE SEQUENCE</scope>
</reference>
<dbReference type="EMBL" id="LAZR01052545">
    <property type="protein sequence ID" value="KKK82712.1"/>
    <property type="molecule type" value="Genomic_DNA"/>
</dbReference>
<evidence type="ECO:0000313" key="1">
    <source>
        <dbReference type="EMBL" id="KKK82712.1"/>
    </source>
</evidence>
<sequence length="124" mass="13487">MPEPTVNERIALKLGYKPPGQADVVAARKVARLTHSHYDRDWLSPGPGGKLCSSVPLYDTDPAAMVELVKSAEQMTIYHTDDMWQVFIANACASPLGHSLWRNTLEAAVAAAWLAAREEEAKGG</sequence>
<gene>
    <name evidence="1" type="ORF">LCGC14_2800650</name>
</gene>